<dbReference type="InterPro" id="IPR045292">
    <property type="entry name" value="Complex1_LYR_NDUFB9_LYRM3"/>
</dbReference>
<evidence type="ECO:0000256" key="4">
    <source>
        <dbReference type="ARBA" id="ARBA00022833"/>
    </source>
</evidence>
<sequence length="763" mass="86496">MERAKESAVWRYFMLAAPTCSTAVCNVCKGNVLRGGGKTATFNTTNLIKHLQKHHAKEHAKFLQLNKTKGKGDNTAATAQQLTLADALQRREKFPTESLKALGITQKVLEFIVLDAQPMSFVEDEGFRRLLEYLEPRYSLPSRKYFSETALPELYKKVCEHISKEIKDVKSMSFTTDIWSSAVCPMSLLSLTVHWLDVSCTRRGAMLQAKNFHGSHTSDTISAAIKEMLDQWHIPLNKVHLILRDNASNIKKAMDNMGVRSLGCFAHTLQLVVNEGLLSQRSVSDAIAIGRQIVGHFKHSPLAYSRLQDIQLQMQMQPKRLQQDVKTRWNSTYLIQSLLEQKRVLGAYIADNDLPSTLTANQWALLEKTSIVLAPFEELTRKVSSATASTADVIPAVTVLKRILAKEGDADTGIKTMKKTLLEAVNRRFDSVEDEPLYALATLLDPRYKDRYFTSAQSAMSAKDALTGELEELEDLRSSTAGASEAAEPQEKAPRVEAAAAAPSKSSFMQEFDQIVEECEDPSAASSSSPAVQLHGYLAEKTIATSDNPYQYWGVNKYRLPCLAATATKYLCAPCTSVESERVFSTVFNIVDEKRNRLTAERTEMLVFMRKNLPLLIKDKYRFYACLLRARFDENKHEKDMVKATMMLKAGEEEFWANQHPQPYLFPDSPGGTSYERYECYKVPEWCLDHWHPSEKAMYPDYFAKREQWKKLRVQTWDREVQQLQTETPADGPKSEALPPARKAGDFPPLWWQFVTRPRERPM</sequence>
<evidence type="ECO:0000256" key="8">
    <source>
        <dbReference type="ARBA" id="ARBA00023242"/>
    </source>
</evidence>
<feature type="region of interest" description="Disordered" evidence="10">
    <location>
        <begin position="473"/>
        <end position="505"/>
    </location>
</feature>
<keyword evidence="2" id="KW-0479">Metal-binding</keyword>
<comment type="subcellular location">
    <subcellularLocation>
        <location evidence="1">Nucleus</location>
    </subcellularLocation>
</comment>
<keyword evidence="4" id="KW-0862">Zinc</keyword>
<evidence type="ECO:0007829" key="14">
    <source>
        <dbReference type="PeptideAtlas" id="A0A498LZ21"/>
    </source>
</evidence>
<keyword evidence="5" id="KW-0805">Transcription regulation</keyword>
<dbReference type="GO" id="GO:0009791">
    <property type="term" value="P:post-embryonic development"/>
    <property type="evidence" value="ECO:0007669"/>
    <property type="project" value="UniProtKB-ARBA"/>
</dbReference>
<dbReference type="InterPro" id="IPR052035">
    <property type="entry name" value="ZnF_BED_domain_contain"/>
</dbReference>
<keyword evidence="3 9" id="KW-0863">Zinc-finger</keyword>
<protein>
    <submittedName>
        <fullName evidence="12">Zinc finger BED domain-containing 4-like protein</fullName>
    </submittedName>
</protein>
<dbReference type="GO" id="GO:0003677">
    <property type="term" value="F:DNA binding"/>
    <property type="evidence" value="ECO:0007669"/>
    <property type="project" value="UniProtKB-KW"/>
</dbReference>
<dbReference type="InterPro" id="IPR008906">
    <property type="entry name" value="HATC_C_dom"/>
</dbReference>
<dbReference type="SUPFAM" id="SSF53098">
    <property type="entry name" value="Ribonuclease H-like"/>
    <property type="match status" value="1"/>
</dbReference>
<evidence type="ECO:0000256" key="1">
    <source>
        <dbReference type="ARBA" id="ARBA00004123"/>
    </source>
</evidence>
<dbReference type="EMBL" id="QBIY01012978">
    <property type="protein sequence ID" value="RXN13491.1"/>
    <property type="molecule type" value="Genomic_DNA"/>
</dbReference>
<dbReference type="PROSITE" id="PS50808">
    <property type="entry name" value="ZF_BED"/>
    <property type="match status" value="1"/>
</dbReference>
<evidence type="ECO:0000256" key="7">
    <source>
        <dbReference type="ARBA" id="ARBA00023163"/>
    </source>
</evidence>
<evidence type="ECO:0000256" key="10">
    <source>
        <dbReference type="SAM" id="MobiDB-lite"/>
    </source>
</evidence>
<comment type="caution">
    <text evidence="12">The sequence shown here is derived from an EMBL/GenBank/DDBJ whole genome shotgun (WGS) entry which is preliminary data.</text>
</comment>
<keyword evidence="8" id="KW-0539">Nucleus</keyword>
<keyword evidence="13" id="KW-1185">Reference proteome</keyword>
<dbReference type="AlphaFoldDB" id="A0A498LZ21"/>
<evidence type="ECO:0000313" key="13">
    <source>
        <dbReference type="Proteomes" id="UP000290572"/>
    </source>
</evidence>
<keyword evidence="7" id="KW-0804">Transcription</keyword>
<dbReference type="Pfam" id="PF05699">
    <property type="entry name" value="Dimer_Tnp_hAT"/>
    <property type="match status" value="1"/>
</dbReference>
<keyword evidence="14" id="KW-1267">Proteomics identification</keyword>
<dbReference type="SUPFAM" id="SSF57667">
    <property type="entry name" value="beta-beta-alpha zinc fingers"/>
    <property type="match status" value="1"/>
</dbReference>
<proteinExistence type="evidence at protein level"/>
<evidence type="ECO:0000256" key="9">
    <source>
        <dbReference type="PROSITE-ProRule" id="PRU00027"/>
    </source>
</evidence>
<gene>
    <name evidence="12" type="ORF">ROHU_009680</name>
</gene>
<dbReference type="PANTHER" id="PTHR46481">
    <property type="entry name" value="ZINC FINGER BED DOMAIN-CONTAINING PROTEIN 4"/>
    <property type="match status" value="1"/>
</dbReference>
<dbReference type="GO" id="GO:0046983">
    <property type="term" value="F:protein dimerization activity"/>
    <property type="evidence" value="ECO:0007669"/>
    <property type="project" value="InterPro"/>
</dbReference>
<keyword evidence="6" id="KW-0238">DNA-binding</keyword>
<evidence type="ECO:0000256" key="3">
    <source>
        <dbReference type="ARBA" id="ARBA00022771"/>
    </source>
</evidence>
<reference evidence="12 13" key="1">
    <citation type="submission" date="2018-03" db="EMBL/GenBank/DDBJ databases">
        <title>Draft genome sequence of Rohu Carp (Labeo rohita).</title>
        <authorList>
            <person name="Das P."/>
            <person name="Kushwaha B."/>
            <person name="Joshi C.G."/>
            <person name="Kumar D."/>
            <person name="Nagpure N.S."/>
            <person name="Sahoo L."/>
            <person name="Das S.P."/>
            <person name="Bit A."/>
            <person name="Patnaik S."/>
            <person name="Meher P.K."/>
            <person name="Jayasankar P."/>
            <person name="Koringa P.G."/>
            <person name="Patel N.V."/>
            <person name="Hinsu A.T."/>
            <person name="Kumar R."/>
            <person name="Pandey M."/>
            <person name="Agarwal S."/>
            <person name="Srivastava S."/>
            <person name="Singh M."/>
            <person name="Iquebal M.A."/>
            <person name="Jaiswal S."/>
            <person name="Angadi U.B."/>
            <person name="Kumar N."/>
            <person name="Raza M."/>
            <person name="Shah T.M."/>
            <person name="Rai A."/>
            <person name="Jena J.K."/>
        </authorList>
    </citation>
    <scope>NUCLEOTIDE SEQUENCE [LARGE SCALE GENOMIC DNA]</scope>
    <source>
        <strain evidence="12">DASCIFA01</strain>
        <tissue evidence="12">Testis</tissue>
    </source>
</reference>
<dbReference type="GO" id="GO:0005634">
    <property type="term" value="C:nucleus"/>
    <property type="evidence" value="ECO:0007669"/>
    <property type="project" value="UniProtKB-SubCell"/>
</dbReference>
<dbReference type="GO" id="GO:0008270">
    <property type="term" value="F:zinc ion binding"/>
    <property type="evidence" value="ECO:0007669"/>
    <property type="project" value="UniProtKB-KW"/>
</dbReference>
<dbReference type="CDD" id="cd20263">
    <property type="entry name" value="Complex1_LYR_NDUFB9_LYRM3"/>
    <property type="match status" value="1"/>
</dbReference>
<evidence type="ECO:0000256" key="5">
    <source>
        <dbReference type="ARBA" id="ARBA00023015"/>
    </source>
</evidence>
<evidence type="ECO:0000256" key="6">
    <source>
        <dbReference type="ARBA" id="ARBA00023125"/>
    </source>
</evidence>
<organism evidence="12 13">
    <name type="scientific">Labeo rohita</name>
    <name type="common">Indian major carp</name>
    <name type="synonym">Cyprinus rohita</name>
    <dbReference type="NCBI Taxonomy" id="84645"/>
    <lineage>
        <taxon>Eukaryota</taxon>
        <taxon>Metazoa</taxon>
        <taxon>Chordata</taxon>
        <taxon>Craniata</taxon>
        <taxon>Vertebrata</taxon>
        <taxon>Euteleostomi</taxon>
        <taxon>Actinopterygii</taxon>
        <taxon>Neopterygii</taxon>
        <taxon>Teleostei</taxon>
        <taxon>Ostariophysi</taxon>
        <taxon>Cypriniformes</taxon>
        <taxon>Cyprinidae</taxon>
        <taxon>Labeoninae</taxon>
        <taxon>Labeonini</taxon>
        <taxon>Labeo</taxon>
    </lineage>
</organism>
<dbReference type="InterPro" id="IPR003656">
    <property type="entry name" value="Znf_BED"/>
</dbReference>
<dbReference type="InterPro" id="IPR036236">
    <property type="entry name" value="Znf_C2H2_sf"/>
</dbReference>
<feature type="domain" description="BED-type" evidence="11">
    <location>
        <begin position="4"/>
        <end position="62"/>
    </location>
</feature>
<evidence type="ECO:0000256" key="2">
    <source>
        <dbReference type="ARBA" id="ARBA00022723"/>
    </source>
</evidence>
<evidence type="ECO:0000259" key="11">
    <source>
        <dbReference type="PROSITE" id="PS50808"/>
    </source>
</evidence>
<dbReference type="InterPro" id="IPR012337">
    <property type="entry name" value="RNaseH-like_sf"/>
</dbReference>
<evidence type="ECO:0000313" key="12">
    <source>
        <dbReference type="EMBL" id="RXN13491.1"/>
    </source>
</evidence>
<accession>A0A498LZ21</accession>
<feature type="region of interest" description="Disordered" evidence="10">
    <location>
        <begin position="724"/>
        <end position="746"/>
    </location>
</feature>
<name>A0A498LZ21_LABRO</name>
<dbReference type="SMART" id="SM00614">
    <property type="entry name" value="ZnF_BED"/>
    <property type="match status" value="1"/>
</dbReference>
<dbReference type="PANTHER" id="PTHR46481:SF10">
    <property type="entry name" value="ZINC FINGER BED DOMAIN-CONTAINING PROTEIN 39"/>
    <property type="match status" value="1"/>
</dbReference>
<dbReference type="SUPFAM" id="SSF140996">
    <property type="entry name" value="Hermes dimerisation domain"/>
    <property type="match status" value="1"/>
</dbReference>
<dbReference type="Pfam" id="PF02892">
    <property type="entry name" value="zf-BED"/>
    <property type="match status" value="1"/>
</dbReference>
<dbReference type="Proteomes" id="UP000290572">
    <property type="component" value="Unassembled WGS sequence"/>
</dbReference>